<evidence type="ECO:0000313" key="3">
    <source>
        <dbReference type="EMBL" id="KAL3765526.1"/>
    </source>
</evidence>
<organism evidence="3 4">
    <name type="scientific">Cyclotella atomus</name>
    <dbReference type="NCBI Taxonomy" id="382360"/>
    <lineage>
        <taxon>Eukaryota</taxon>
        <taxon>Sar</taxon>
        <taxon>Stramenopiles</taxon>
        <taxon>Ochrophyta</taxon>
        <taxon>Bacillariophyta</taxon>
        <taxon>Coscinodiscophyceae</taxon>
        <taxon>Thalassiosirophycidae</taxon>
        <taxon>Stephanodiscales</taxon>
        <taxon>Stephanodiscaceae</taxon>
        <taxon>Cyclotella</taxon>
    </lineage>
</organism>
<keyword evidence="2" id="KW-0732">Signal</keyword>
<reference evidence="3 4" key="1">
    <citation type="submission" date="2024-10" db="EMBL/GenBank/DDBJ databases">
        <title>Updated reference genomes for cyclostephanoid diatoms.</title>
        <authorList>
            <person name="Roberts W.R."/>
            <person name="Alverson A.J."/>
        </authorList>
    </citation>
    <scope>NUCLEOTIDE SEQUENCE [LARGE SCALE GENOMIC DNA]</scope>
    <source>
        <strain evidence="3 4">AJA010-31</strain>
    </source>
</reference>
<evidence type="ECO:0000256" key="2">
    <source>
        <dbReference type="SAM" id="SignalP"/>
    </source>
</evidence>
<feature type="region of interest" description="Disordered" evidence="1">
    <location>
        <begin position="41"/>
        <end position="78"/>
    </location>
</feature>
<dbReference type="EMBL" id="JALLPJ020001400">
    <property type="protein sequence ID" value="KAL3765526.1"/>
    <property type="molecule type" value="Genomic_DNA"/>
</dbReference>
<protein>
    <recommendedName>
        <fullName evidence="5">Secreted protein</fullName>
    </recommendedName>
</protein>
<dbReference type="AlphaFoldDB" id="A0ABD3MNC1"/>
<evidence type="ECO:0000313" key="4">
    <source>
        <dbReference type="Proteomes" id="UP001530400"/>
    </source>
</evidence>
<keyword evidence="4" id="KW-1185">Reference proteome</keyword>
<sequence>MKSFQIILFFAMAIVTSGHDVAEEHDIAEINWNAENERAPTEHVRCNHVRKAKAEKKKPKKPKTETEPTLSVQPKPITLSEALLRPEEIELSRKNNGSN</sequence>
<name>A0ABD3MNC1_9STRA</name>
<dbReference type="Proteomes" id="UP001530400">
    <property type="component" value="Unassembled WGS sequence"/>
</dbReference>
<evidence type="ECO:0000256" key="1">
    <source>
        <dbReference type="SAM" id="MobiDB-lite"/>
    </source>
</evidence>
<feature type="chain" id="PRO_5044751578" description="Secreted protein" evidence="2">
    <location>
        <begin position="19"/>
        <end position="99"/>
    </location>
</feature>
<evidence type="ECO:0008006" key="5">
    <source>
        <dbReference type="Google" id="ProtNLM"/>
    </source>
</evidence>
<comment type="caution">
    <text evidence="3">The sequence shown here is derived from an EMBL/GenBank/DDBJ whole genome shotgun (WGS) entry which is preliminary data.</text>
</comment>
<gene>
    <name evidence="3" type="ORF">ACHAWO_011124</name>
</gene>
<feature type="signal peptide" evidence="2">
    <location>
        <begin position="1"/>
        <end position="18"/>
    </location>
</feature>
<proteinExistence type="predicted"/>
<accession>A0ABD3MNC1</accession>
<feature type="compositionally biased region" description="Basic residues" evidence="1">
    <location>
        <begin position="46"/>
        <end position="61"/>
    </location>
</feature>